<protein>
    <submittedName>
        <fullName evidence="1">Zinc ribbon domain-containing protein</fullName>
    </submittedName>
</protein>
<accession>A0A5B8TJW3</accession>
<name>A0A5B8TJW3_9LACO</name>
<sequence length="242" mass="24906">MKQIAKKLWAMDFGSLGVGEFICPSCGQPVTLQEGKCAHCGYDLVAYRHAHGIVQPPLSSAASAATSARANFGTINFGSSAVAVAKPAARQLLPADVIEFDAATEATSVASSAPVKVATSTVPSAPSVTSAAIREMTSAQVHTASSGKPTVASAATADNTASLAALVAQVQSNQAVVNQMLAQLQSDQAALRQLADSVATSAASAAASAAIAPRPCPRQQSWLTRLLQRFFKPRQRQLPPPK</sequence>
<proteinExistence type="predicted"/>
<evidence type="ECO:0000313" key="1">
    <source>
        <dbReference type="EMBL" id="QEA52729.1"/>
    </source>
</evidence>
<dbReference type="RefSeq" id="WP_146988684.1">
    <property type="nucleotide sequence ID" value="NZ_CP042392.1"/>
</dbReference>
<organism evidence="1 2">
    <name type="scientific">Loigolactobacillus coryniformis</name>
    <dbReference type="NCBI Taxonomy" id="1610"/>
    <lineage>
        <taxon>Bacteria</taxon>
        <taxon>Bacillati</taxon>
        <taxon>Bacillota</taxon>
        <taxon>Bacilli</taxon>
        <taxon>Lactobacillales</taxon>
        <taxon>Lactobacillaceae</taxon>
        <taxon>Loigolactobacillus</taxon>
    </lineage>
</organism>
<gene>
    <name evidence="1" type="ORF">FGL77_05040</name>
</gene>
<dbReference type="Proteomes" id="UP000321772">
    <property type="component" value="Chromosome"/>
</dbReference>
<dbReference type="EMBL" id="CP042392">
    <property type="protein sequence ID" value="QEA52729.1"/>
    <property type="molecule type" value="Genomic_DNA"/>
</dbReference>
<reference evidence="1 2" key="1">
    <citation type="submission" date="2019-06" db="EMBL/GenBank/DDBJ databases">
        <title>Genome analyses of bacteria isolated from kimchi.</title>
        <authorList>
            <person name="Lee S."/>
            <person name="Ahn S."/>
            <person name="Roh S."/>
        </authorList>
    </citation>
    <scope>NUCLEOTIDE SEQUENCE [LARGE SCALE GENOMIC DNA]</scope>
    <source>
        <strain evidence="1 2">CBA3616</strain>
    </source>
</reference>
<dbReference type="AlphaFoldDB" id="A0A5B8TJW3"/>
<evidence type="ECO:0000313" key="2">
    <source>
        <dbReference type="Proteomes" id="UP000321772"/>
    </source>
</evidence>